<protein>
    <recommendedName>
        <fullName evidence="4">YMGG-like Gly-zipper</fullName>
    </recommendedName>
</protein>
<accession>A0A8G2FG47</accession>
<dbReference type="RefSeq" id="WP_029311285.1">
    <property type="nucleotide sequence ID" value="NZ_DAOMCH010000001.1"/>
</dbReference>
<evidence type="ECO:0000313" key="2">
    <source>
        <dbReference type="EMBL" id="SIQ57956.1"/>
    </source>
</evidence>
<dbReference type="EMBL" id="FTNE01000006">
    <property type="protein sequence ID" value="SIQ57956.1"/>
    <property type="molecule type" value="Genomic_DNA"/>
</dbReference>
<reference evidence="2 3" key="1">
    <citation type="submission" date="2017-01" db="EMBL/GenBank/DDBJ databases">
        <authorList>
            <person name="Varghese N."/>
            <person name="Submissions S."/>
        </authorList>
    </citation>
    <scope>NUCLEOTIDE SEQUENCE [LARGE SCALE GENOMIC DNA]</scope>
    <source>
        <strain evidence="2 3">ATCC 35905</strain>
    </source>
</reference>
<keyword evidence="3" id="KW-1185">Reference proteome</keyword>
<keyword evidence="1" id="KW-0732">Signal</keyword>
<organism evidence="2 3">
    <name type="scientific">Acidiphilium rubrum</name>
    <dbReference type="NCBI Taxonomy" id="526"/>
    <lineage>
        <taxon>Bacteria</taxon>
        <taxon>Pseudomonadati</taxon>
        <taxon>Pseudomonadota</taxon>
        <taxon>Alphaproteobacteria</taxon>
        <taxon>Acetobacterales</taxon>
        <taxon>Acidocellaceae</taxon>
        <taxon>Acidiphilium</taxon>
    </lineage>
</organism>
<feature type="chain" id="PRO_5034149499" description="YMGG-like Gly-zipper" evidence="1">
    <location>
        <begin position="20"/>
        <end position="70"/>
    </location>
</feature>
<evidence type="ECO:0000313" key="3">
    <source>
        <dbReference type="Proteomes" id="UP000186308"/>
    </source>
</evidence>
<sequence>MLKTIKPLLALGLVLGLAACGNTPGSRALSGGVLGAGAGAGISALTGGKPATGALIGGGAGAIGGAVTAP</sequence>
<feature type="signal peptide" evidence="1">
    <location>
        <begin position="1"/>
        <end position="19"/>
    </location>
</feature>
<dbReference type="Proteomes" id="UP000186308">
    <property type="component" value="Unassembled WGS sequence"/>
</dbReference>
<dbReference type="PROSITE" id="PS51257">
    <property type="entry name" value="PROKAR_LIPOPROTEIN"/>
    <property type="match status" value="1"/>
</dbReference>
<gene>
    <name evidence="2" type="ORF">SAMN05421828_106136</name>
</gene>
<proteinExistence type="predicted"/>
<name>A0A8G2FG47_ACIRU</name>
<evidence type="ECO:0000256" key="1">
    <source>
        <dbReference type="SAM" id="SignalP"/>
    </source>
</evidence>
<comment type="caution">
    <text evidence="2">The sequence shown here is derived from an EMBL/GenBank/DDBJ whole genome shotgun (WGS) entry which is preliminary data.</text>
</comment>
<evidence type="ECO:0008006" key="4">
    <source>
        <dbReference type="Google" id="ProtNLM"/>
    </source>
</evidence>
<dbReference type="AlphaFoldDB" id="A0A8G2FG47"/>